<dbReference type="EC" id="2.3.2.26" evidence="2"/>
<accession>A0A3S5AJG3</accession>
<comment type="caution">
    <text evidence="7">The sequence shown here is derived from an EMBL/GenBank/DDBJ whole genome shotgun (WGS) entry which is preliminary data.</text>
</comment>
<dbReference type="GO" id="GO:0006511">
    <property type="term" value="P:ubiquitin-dependent protein catabolic process"/>
    <property type="evidence" value="ECO:0007669"/>
    <property type="project" value="TreeGrafter"/>
</dbReference>
<evidence type="ECO:0000313" key="8">
    <source>
        <dbReference type="Proteomes" id="UP000784294"/>
    </source>
</evidence>
<dbReference type="AlphaFoldDB" id="A0A3S5AJG3"/>
<gene>
    <name evidence="7" type="ORF">PXEA_LOCUS18772</name>
</gene>
<reference evidence="7" key="1">
    <citation type="submission" date="2018-11" db="EMBL/GenBank/DDBJ databases">
        <authorList>
            <consortium name="Pathogen Informatics"/>
        </authorList>
    </citation>
    <scope>NUCLEOTIDE SEQUENCE</scope>
</reference>
<evidence type="ECO:0000256" key="4">
    <source>
        <dbReference type="ARBA" id="ARBA00022786"/>
    </source>
</evidence>
<dbReference type="InterPro" id="IPR035983">
    <property type="entry name" value="Hect_E3_ubiquitin_ligase"/>
</dbReference>
<evidence type="ECO:0000256" key="5">
    <source>
        <dbReference type="PROSITE-ProRule" id="PRU00104"/>
    </source>
</evidence>
<evidence type="ECO:0000259" key="6">
    <source>
        <dbReference type="PROSITE" id="PS50237"/>
    </source>
</evidence>
<comment type="catalytic activity">
    <reaction evidence="1">
        <text>S-ubiquitinyl-[E2 ubiquitin-conjugating enzyme]-L-cysteine + [acceptor protein]-L-lysine = [E2 ubiquitin-conjugating enzyme]-L-cysteine + N(6)-ubiquitinyl-[acceptor protein]-L-lysine.</text>
        <dbReference type="EC" id="2.3.2.26"/>
    </reaction>
</comment>
<dbReference type="Pfam" id="PF00632">
    <property type="entry name" value="HECT"/>
    <property type="match status" value="1"/>
</dbReference>
<evidence type="ECO:0000313" key="7">
    <source>
        <dbReference type="EMBL" id="VEL25332.1"/>
    </source>
</evidence>
<dbReference type="InterPro" id="IPR044611">
    <property type="entry name" value="E3A/B/C-like"/>
</dbReference>
<dbReference type="EMBL" id="CAAALY010073092">
    <property type="protein sequence ID" value="VEL25332.1"/>
    <property type="molecule type" value="Genomic_DNA"/>
</dbReference>
<dbReference type="GO" id="GO:0061630">
    <property type="term" value="F:ubiquitin protein ligase activity"/>
    <property type="evidence" value="ECO:0007669"/>
    <property type="project" value="UniProtKB-EC"/>
</dbReference>
<feature type="domain" description="HECT" evidence="6">
    <location>
        <begin position="1"/>
        <end position="55"/>
    </location>
</feature>
<dbReference type="Gene3D" id="3.90.1750.10">
    <property type="entry name" value="Hect, E3 ligase catalytic domains"/>
    <property type="match status" value="1"/>
</dbReference>
<organism evidence="7 8">
    <name type="scientific">Protopolystoma xenopodis</name>
    <dbReference type="NCBI Taxonomy" id="117903"/>
    <lineage>
        <taxon>Eukaryota</taxon>
        <taxon>Metazoa</taxon>
        <taxon>Spiralia</taxon>
        <taxon>Lophotrochozoa</taxon>
        <taxon>Platyhelminthes</taxon>
        <taxon>Monogenea</taxon>
        <taxon>Polyopisthocotylea</taxon>
        <taxon>Polystomatidea</taxon>
        <taxon>Polystomatidae</taxon>
        <taxon>Protopolystoma</taxon>
    </lineage>
</organism>
<protein>
    <recommendedName>
        <fullName evidence="2">HECT-type E3 ubiquitin transferase</fullName>
        <ecNumber evidence="2">2.3.2.26</ecNumber>
    </recommendedName>
</protein>
<evidence type="ECO:0000256" key="3">
    <source>
        <dbReference type="ARBA" id="ARBA00022679"/>
    </source>
</evidence>
<dbReference type="Proteomes" id="UP000784294">
    <property type="component" value="Unassembled WGS sequence"/>
</dbReference>
<dbReference type="SUPFAM" id="SSF56204">
    <property type="entry name" value="Hect, E3 ligase catalytic domain"/>
    <property type="match status" value="1"/>
</dbReference>
<evidence type="ECO:0000256" key="1">
    <source>
        <dbReference type="ARBA" id="ARBA00000885"/>
    </source>
</evidence>
<keyword evidence="8" id="KW-1185">Reference proteome</keyword>
<comment type="caution">
    <text evidence="5">Lacks conserved residue(s) required for the propagation of feature annotation.</text>
</comment>
<keyword evidence="4 5" id="KW-0833">Ubl conjugation pathway</keyword>
<dbReference type="PANTHER" id="PTHR45700:SF2">
    <property type="entry name" value="UBIQUITIN-PROTEIN LIGASE E3C"/>
    <property type="match status" value="1"/>
</dbReference>
<dbReference type="GO" id="GO:0000209">
    <property type="term" value="P:protein polyubiquitination"/>
    <property type="evidence" value="ECO:0007669"/>
    <property type="project" value="InterPro"/>
</dbReference>
<sequence>IHPQVRAFVAGLNDVVCIDWLRLFDAEELQTLISGADTLIDVNDLRQHTVYAGIY</sequence>
<evidence type="ECO:0000256" key="2">
    <source>
        <dbReference type="ARBA" id="ARBA00012485"/>
    </source>
</evidence>
<dbReference type="PANTHER" id="PTHR45700">
    <property type="entry name" value="UBIQUITIN-PROTEIN LIGASE E3C"/>
    <property type="match status" value="1"/>
</dbReference>
<dbReference type="PROSITE" id="PS50237">
    <property type="entry name" value="HECT"/>
    <property type="match status" value="1"/>
</dbReference>
<name>A0A3S5AJG3_9PLAT</name>
<keyword evidence="3" id="KW-0808">Transferase</keyword>
<proteinExistence type="predicted"/>
<dbReference type="InterPro" id="IPR000569">
    <property type="entry name" value="HECT_dom"/>
</dbReference>
<feature type="non-terminal residue" evidence="7">
    <location>
        <position position="1"/>
    </location>
</feature>
<dbReference type="OrthoDB" id="8068875at2759"/>